<keyword evidence="3" id="KW-1185">Reference proteome</keyword>
<name>A0A4Q1BW72_TREME</name>
<dbReference type="VEuPathDB" id="FungiDB:TREMEDRAFT_63485"/>
<evidence type="ECO:0000313" key="2">
    <source>
        <dbReference type="EMBL" id="RXK42378.1"/>
    </source>
</evidence>
<gene>
    <name evidence="2" type="ORF">M231_00368</name>
</gene>
<dbReference type="InParanoid" id="A0A4Q1BW72"/>
<feature type="chain" id="PRO_5020554247" evidence="1">
    <location>
        <begin position="24"/>
        <end position="246"/>
    </location>
</feature>
<proteinExistence type="predicted"/>
<dbReference type="EMBL" id="SDIL01000002">
    <property type="protein sequence ID" value="RXK42378.1"/>
    <property type="molecule type" value="Genomic_DNA"/>
</dbReference>
<dbReference type="OrthoDB" id="2575454at2759"/>
<protein>
    <submittedName>
        <fullName evidence="2">Uncharacterized protein</fullName>
    </submittedName>
</protein>
<reference evidence="2 3" key="1">
    <citation type="submission" date="2016-06" db="EMBL/GenBank/DDBJ databases">
        <title>Evolution of pathogenesis and genome organization in the Tremellales.</title>
        <authorList>
            <person name="Cuomo C."/>
            <person name="Litvintseva A."/>
            <person name="Heitman J."/>
            <person name="Chen Y."/>
            <person name="Sun S."/>
            <person name="Springer D."/>
            <person name="Dromer F."/>
            <person name="Young S."/>
            <person name="Zeng Q."/>
            <person name="Chapman S."/>
            <person name="Gujja S."/>
            <person name="Saif S."/>
            <person name="Birren B."/>
        </authorList>
    </citation>
    <scope>NUCLEOTIDE SEQUENCE [LARGE SCALE GENOMIC DNA]</scope>
    <source>
        <strain evidence="2 3">ATCC 28783</strain>
    </source>
</reference>
<feature type="signal peptide" evidence="1">
    <location>
        <begin position="1"/>
        <end position="23"/>
    </location>
</feature>
<dbReference type="Proteomes" id="UP000289152">
    <property type="component" value="Unassembled WGS sequence"/>
</dbReference>
<comment type="caution">
    <text evidence="2">The sequence shown here is derived from an EMBL/GenBank/DDBJ whole genome shotgun (WGS) entry which is preliminary data.</text>
</comment>
<evidence type="ECO:0000256" key="1">
    <source>
        <dbReference type="SAM" id="SignalP"/>
    </source>
</evidence>
<organism evidence="2 3">
    <name type="scientific">Tremella mesenterica</name>
    <name type="common">Jelly fungus</name>
    <dbReference type="NCBI Taxonomy" id="5217"/>
    <lineage>
        <taxon>Eukaryota</taxon>
        <taxon>Fungi</taxon>
        <taxon>Dikarya</taxon>
        <taxon>Basidiomycota</taxon>
        <taxon>Agaricomycotina</taxon>
        <taxon>Tremellomycetes</taxon>
        <taxon>Tremellales</taxon>
        <taxon>Tremellaceae</taxon>
        <taxon>Tremella</taxon>
    </lineage>
</organism>
<evidence type="ECO:0000313" key="3">
    <source>
        <dbReference type="Proteomes" id="UP000289152"/>
    </source>
</evidence>
<keyword evidence="1" id="KW-0732">Signal</keyword>
<accession>A0A4Q1BW72</accession>
<sequence length="246" mass="26677">MTFFIRLHSWLCLLLVVSLSVIATPVDTNAARLRRGLPPKAPLRRYNATSTRHAQSKRSPAANILYIQAEPVLTGKRDLSERAGTPHDTLSYVGMNSNAWLFLTTDPTQAVSFHVLNGAGTEQDMQMYSGGSNLGYIDAKTWNNAGVNNLNADTLLSLYFATGSQVSIASSYGSGQQSATWTIPSDVPSTVGFTYHNQDGTITVNAPFYVFDTTFSGVNQLGSTLDPPSLNNPKTQVTLTWLNSLP</sequence>
<dbReference type="AlphaFoldDB" id="A0A4Q1BW72"/>